<proteinExistence type="predicted"/>
<comment type="caution">
    <text evidence="2">The sequence shown here is derived from an EMBL/GenBank/DDBJ whole genome shotgun (WGS) entry which is preliminary data.</text>
</comment>
<dbReference type="EMBL" id="CACVBM020001828">
    <property type="protein sequence ID" value="CAA7060257.1"/>
    <property type="molecule type" value="Genomic_DNA"/>
</dbReference>
<dbReference type="AlphaFoldDB" id="A0A6D2L6U4"/>
<dbReference type="InterPro" id="IPR042160">
    <property type="entry name" value="HD-Zip_IV"/>
</dbReference>
<evidence type="ECO:0000313" key="3">
    <source>
        <dbReference type="Proteomes" id="UP000467841"/>
    </source>
</evidence>
<sequence length="217" mass="24078">MVKLVQRMSQQFYSGNTGSPIYKWEMFHLENGNPNTRFMTRKNVNEAGMHTGIVLSAATCVWLPLSHQRLFDFLSDTTHRNWWDILTKTSSVETPISIQKANSQSNFSLLHILWSGMRVVQESWCDTSGAYMVYAPVETGQIADVLVRGAAADNIKILPSGFSILPDGVFAGGCLLSFGLQVLLSHNPTGELPQASVKTVGELIDYTIARIRSAFHI</sequence>
<dbReference type="Pfam" id="PF25797">
    <property type="entry name" value="PDF2_C"/>
    <property type="match status" value="1"/>
</dbReference>
<accession>A0A6D2L6U4</accession>
<dbReference type="SUPFAM" id="SSF55961">
    <property type="entry name" value="Bet v1-like"/>
    <property type="match status" value="1"/>
</dbReference>
<dbReference type="InterPro" id="IPR057993">
    <property type="entry name" value="HD-Zip_IV_C"/>
</dbReference>
<dbReference type="Proteomes" id="UP000467841">
    <property type="component" value="Unassembled WGS sequence"/>
</dbReference>
<keyword evidence="3" id="KW-1185">Reference proteome</keyword>
<feature type="domain" description="HD-Zip IV C-terminal" evidence="1">
    <location>
        <begin position="1"/>
        <end position="216"/>
    </location>
</feature>
<dbReference type="PANTHER" id="PTHR45654:SF42">
    <property type="entry name" value="HOMEOBOX-LEUCINE ZIPPER PROTEIN HDG6"/>
    <property type="match status" value="1"/>
</dbReference>
<protein>
    <recommendedName>
        <fullName evidence="1">HD-Zip IV C-terminal domain-containing protein</fullName>
    </recommendedName>
</protein>
<dbReference type="PANTHER" id="PTHR45654">
    <property type="entry name" value="HOMEOBOX-LEUCINE ZIPPER PROTEIN MERISTEM L1"/>
    <property type="match status" value="1"/>
</dbReference>
<reference evidence="2" key="1">
    <citation type="submission" date="2020-01" db="EMBL/GenBank/DDBJ databases">
        <authorList>
            <person name="Mishra B."/>
        </authorList>
    </citation>
    <scope>NUCLEOTIDE SEQUENCE [LARGE SCALE GENOMIC DNA]</scope>
</reference>
<name>A0A6D2L6U4_9BRAS</name>
<evidence type="ECO:0000313" key="2">
    <source>
        <dbReference type="EMBL" id="CAA7060257.1"/>
    </source>
</evidence>
<evidence type="ECO:0000259" key="1">
    <source>
        <dbReference type="Pfam" id="PF25797"/>
    </source>
</evidence>
<dbReference type="OrthoDB" id="1427219at2759"/>
<organism evidence="2 3">
    <name type="scientific">Microthlaspi erraticum</name>
    <dbReference type="NCBI Taxonomy" id="1685480"/>
    <lineage>
        <taxon>Eukaryota</taxon>
        <taxon>Viridiplantae</taxon>
        <taxon>Streptophyta</taxon>
        <taxon>Embryophyta</taxon>
        <taxon>Tracheophyta</taxon>
        <taxon>Spermatophyta</taxon>
        <taxon>Magnoliopsida</taxon>
        <taxon>eudicotyledons</taxon>
        <taxon>Gunneridae</taxon>
        <taxon>Pentapetalae</taxon>
        <taxon>rosids</taxon>
        <taxon>malvids</taxon>
        <taxon>Brassicales</taxon>
        <taxon>Brassicaceae</taxon>
        <taxon>Coluteocarpeae</taxon>
        <taxon>Microthlaspi</taxon>
    </lineage>
</organism>
<gene>
    <name evidence="2" type="ORF">MERR_LOCUS47493</name>
</gene>